<dbReference type="InterPro" id="IPR050155">
    <property type="entry name" value="HAD-like_hydrolase_sf"/>
</dbReference>
<accession>A0A101EQ69</accession>
<dbReference type="SUPFAM" id="SSF56784">
    <property type="entry name" value="HAD-like"/>
    <property type="match status" value="1"/>
</dbReference>
<dbReference type="GO" id="GO:0005829">
    <property type="term" value="C:cytosol"/>
    <property type="evidence" value="ECO:0007669"/>
    <property type="project" value="TreeGrafter"/>
</dbReference>
<dbReference type="EMBL" id="LGFG01000115">
    <property type="protein sequence ID" value="KUK22654.1"/>
    <property type="molecule type" value="Genomic_DNA"/>
</dbReference>
<sequence>MSVRIFLFDYDGTLAEDNGFAEKYFRKLVSFFRDRGVSISPELVLGCVEEITRNPDGSTNLERYMKCLGKRTSQCAEKWKELFMEFYESELFDSLKDTVKPVRKIVDLLKEKEKEGKVVLATNPVFPRIAILKRLNWIGLSEDDFHLITDMESFHFCKPDPRYYLEICEKMRVSPEDCVMYGDDELNDGVCEKLGMKFIRVR</sequence>
<dbReference type="InterPro" id="IPR036412">
    <property type="entry name" value="HAD-like_sf"/>
</dbReference>
<dbReference type="PANTHER" id="PTHR43434">
    <property type="entry name" value="PHOSPHOGLYCOLATE PHOSPHATASE"/>
    <property type="match status" value="1"/>
</dbReference>
<dbReference type="GO" id="GO:0006281">
    <property type="term" value="P:DNA repair"/>
    <property type="evidence" value="ECO:0007669"/>
    <property type="project" value="TreeGrafter"/>
</dbReference>
<dbReference type="Pfam" id="PF00702">
    <property type="entry name" value="Hydrolase"/>
    <property type="match status" value="1"/>
</dbReference>
<dbReference type="Proteomes" id="UP000058636">
    <property type="component" value="Unassembled WGS sequence"/>
</dbReference>
<dbReference type="PATRIC" id="fig|93930.3.peg.288"/>
<dbReference type="NCBIfam" id="TIGR01549">
    <property type="entry name" value="HAD-SF-IA-v1"/>
    <property type="match status" value="1"/>
</dbReference>
<dbReference type="Gene3D" id="3.40.50.1000">
    <property type="entry name" value="HAD superfamily/HAD-like"/>
    <property type="match status" value="1"/>
</dbReference>
<dbReference type="AlphaFoldDB" id="A0A101EQ69"/>
<organism evidence="1 2">
    <name type="scientific">Thermotoga petrophila</name>
    <dbReference type="NCBI Taxonomy" id="93929"/>
    <lineage>
        <taxon>Bacteria</taxon>
        <taxon>Thermotogati</taxon>
        <taxon>Thermotogota</taxon>
        <taxon>Thermotogae</taxon>
        <taxon>Thermotogales</taxon>
        <taxon>Thermotogaceae</taxon>
        <taxon>Thermotoga</taxon>
    </lineage>
</organism>
<dbReference type="InterPro" id="IPR023214">
    <property type="entry name" value="HAD_sf"/>
</dbReference>
<dbReference type="InterPro" id="IPR006439">
    <property type="entry name" value="HAD-SF_hydro_IA"/>
</dbReference>
<protein>
    <submittedName>
        <fullName evidence="1">Uncharacterized protein</fullName>
    </submittedName>
</protein>
<comment type="caution">
    <text evidence="1">The sequence shown here is derived from an EMBL/GenBank/DDBJ whole genome shotgun (WGS) entry which is preliminary data.</text>
</comment>
<name>A0A101EQ69_9THEM</name>
<dbReference type="SFLD" id="SFLDS00003">
    <property type="entry name" value="Haloacid_Dehalogenase"/>
    <property type="match status" value="1"/>
</dbReference>
<dbReference type="SFLD" id="SFLDG01129">
    <property type="entry name" value="C1.5:_HAD__Beta-PGM__Phosphata"/>
    <property type="match status" value="1"/>
</dbReference>
<gene>
    <name evidence="1" type="ORF">XD57_1247</name>
</gene>
<dbReference type="GO" id="GO:0008967">
    <property type="term" value="F:phosphoglycolate phosphatase activity"/>
    <property type="evidence" value="ECO:0007669"/>
    <property type="project" value="TreeGrafter"/>
</dbReference>
<proteinExistence type="predicted"/>
<dbReference type="CDD" id="cd01427">
    <property type="entry name" value="HAD_like"/>
    <property type="match status" value="1"/>
</dbReference>
<evidence type="ECO:0000313" key="2">
    <source>
        <dbReference type="Proteomes" id="UP000058636"/>
    </source>
</evidence>
<dbReference type="PANTHER" id="PTHR43434:SF1">
    <property type="entry name" value="PHOSPHOGLYCOLATE PHOSPHATASE"/>
    <property type="match status" value="1"/>
</dbReference>
<reference evidence="1 2" key="1">
    <citation type="journal article" date="2015" name="MBio">
        <title>Genome-Resolved Metagenomic Analysis Reveals Roles for Candidate Phyla and Other Microbial Community Members in Biogeochemical Transformations in Oil Reservoirs.</title>
        <authorList>
            <person name="Hu P."/>
            <person name="Tom L."/>
            <person name="Singh A."/>
            <person name="Thomas B.C."/>
            <person name="Baker B.J."/>
            <person name="Piceno Y.M."/>
            <person name="Andersen G.L."/>
            <person name="Banfield J.F."/>
        </authorList>
    </citation>
    <scope>NUCLEOTIDE SEQUENCE [LARGE SCALE GENOMIC DNA]</scope>
    <source>
        <strain evidence="1">46_26</strain>
    </source>
</reference>
<evidence type="ECO:0000313" key="1">
    <source>
        <dbReference type="EMBL" id="KUK22654.1"/>
    </source>
</evidence>